<gene>
    <name evidence="1" type="ORF">EDS130_LOCUS26202</name>
    <name evidence="2" type="ORF">XAT740_LOCUS30843</name>
</gene>
<reference evidence="2" key="1">
    <citation type="submission" date="2021-02" db="EMBL/GenBank/DDBJ databases">
        <authorList>
            <person name="Nowell W R."/>
        </authorList>
    </citation>
    <scope>NUCLEOTIDE SEQUENCE</scope>
</reference>
<dbReference type="EMBL" id="CAJNOJ010000158">
    <property type="protein sequence ID" value="CAF1217014.1"/>
    <property type="molecule type" value="Genomic_DNA"/>
</dbReference>
<dbReference type="EMBL" id="CAJNOR010002770">
    <property type="protein sequence ID" value="CAF1338879.1"/>
    <property type="molecule type" value="Genomic_DNA"/>
</dbReference>
<evidence type="ECO:0000313" key="2">
    <source>
        <dbReference type="EMBL" id="CAF1338879.1"/>
    </source>
</evidence>
<proteinExistence type="predicted"/>
<organism evidence="2 3">
    <name type="scientific">Adineta ricciae</name>
    <name type="common">Rotifer</name>
    <dbReference type="NCBI Taxonomy" id="249248"/>
    <lineage>
        <taxon>Eukaryota</taxon>
        <taxon>Metazoa</taxon>
        <taxon>Spiralia</taxon>
        <taxon>Gnathifera</taxon>
        <taxon>Rotifera</taxon>
        <taxon>Eurotatoria</taxon>
        <taxon>Bdelloidea</taxon>
        <taxon>Adinetida</taxon>
        <taxon>Adinetidae</taxon>
        <taxon>Adineta</taxon>
    </lineage>
</organism>
<evidence type="ECO:0000313" key="3">
    <source>
        <dbReference type="Proteomes" id="UP000663828"/>
    </source>
</evidence>
<evidence type="ECO:0000313" key="1">
    <source>
        <dbReference type="EMBL" id="CAF1217014.1"/>
    </source>
</evidence>
<dbReference type="AlphaFoldDB" id="A0A815GEY8"/>
<sequence length="76" mass="8739">MSWLDYSTTINNQELDSWYWRFMDVVPLERKWSFTKCISTCCCKTFSTLPYPPTHIVITTGGNDLGVAAKLITLKT</sequence>
<comment type="caution">
    <text evidence="2">The sequence shown here is derived from an EMBL/GenBank/DDBJ whole genome shotgun (WGS) entry which is preliminary data.</text>
</comment>
<accession>A0A815GEY8</accession>
<name>A0A815GEY8_ADIRI</name>
<protein>
    <submittedName>
        <fullName evidence="2">Uncharacterized protein</fullName>
    </submittedName>
</protein>
<dbReference type="Proteomes" id="UP000663828">
    <property type="component" value="Unassembled WGS sequence"/>
</dbReference>
<keyword evidence="3" id="KW-1185">Reference proteome</keyword>
<dbReference type="Proteomes" id="UP000663852">
    <property type="component" value="Unassembled WGS sequence"/>
</dbReference>